<protein>
    <submittedName>
        <fullName evidence="1">Uncharacterized protein</fullName>
    </submittedName>
</protein>
<dbReference type="AlphaFoldDB" id="A0A9W6HVX7"/>
<name>A0A9W6HVX7_9ACTN</name>
<accession>A0A9W6HVX7</accession>
<dbReference type="EMBL" id="BSEV01000001">
    <property type="protein sequence ID" value="GLK07335.1"/>
    <property type="molecule type" value="Genomic_DNA"/>
</dbReference>
<evidence type="ECO:0000313" key="2">
    <source>
        <dbReference type="Proteomes" id="UP001143474"/>
    </source>
</evidence>
<comment type="caution">
    <text evidence="1">The sequence shown here is derived from an EMBL/GenBank/DDBJ whole genome shotgun (WGS) entry which is preliminary data.</text>
</comment>
<gene>
    <name evidence="1" type="ORF">GCM10017600_07400</name>
</gene>
<proteinExistence type="predicted"/>
<reference evidence="1" key="2">
    <citation type="submission" date="2023-01" db="EMBL/GenBank/DDBJ databases">
        <authorList>
            <person name="Sun Q."/>
            <person name="Evtushenko L."/>
        </authorList>
    </citation>
    <scope>NUCLEOTIDE SEQUENCE</scope>
    <source>
        <strain evidence="1">VKM Ac-2007</strain>
    </source>
</reference>
<keyword evidence="2" id="KW-1185">Reference proteome</keyword>
<evidence type="ECO:0000313" key="1">
    <source>
        <dbReference type="EMBL" id="GLK07335.1"/>
    </source>
</evidence>
<reference evidence="1" key="1">
    <citation type="journal article" date="2014" name="Int. J. Syst. Evol. Microbiol.">
        <title>Complete genome sequence of Corynebacterium casei LMG S-19264T (=DSM 44701T), isolated from a smear-ripened cheese.</title>
        <authorList>
            <consortium name="US DOE Joint Genome Institute (JGI-PGF)"/>
            <person name="Walter F."/>
            <person name="Albersmeier A."/>
            <person name="Kalinowski J."/>
            <person name="Ruckert C."/>
        </authorList>
    </citation>
    <scope>NUCLEOTIDE SEQUENCE</scope>
    <source>
        <strain evidence="1">VKM Ac-2007</strain>
    </source>
</reference>
<organism evidence="1 2">
    <name type="scientific">Streptosporangium carneum</name>
    <dbReference type="NCBI Taxonomy" id="47481"/>
    <lineage>
        <taxon>Bacteria</taxon>
        <taxon>Bacillati</taxon>
        <taxon>Actinomycetota</taxon>
        <taxon>Actinomycetes</taxon>
        <taxon>Streptosporangiales</taxon>
        <taxon>Streptosporangiaceae</taxon>
        <taxon>Streptosporangium</taxon>
    </lineage>
</organism>
<sequence length="68" mass="7402">MLAAAGIAVAGTKAATTRAMETMRRLSKDAPRTWGMNIRETGGVRTELARGGVLIRTTRESKSRYSFD</sequence>
<dbReference type="Proteomes" id="UP001143474">
    <property type="component" value="Unassembled WGS sequence"/>
</dbReference>